<dbReference type="SMART" id="SM00217">
    <property type="entry name" value="WAP"/>
    <property type="match status" value="1"/>
</dbReference>
<dbReference type="SUPFAM" id="SSF57256">
    <property type="entry name" value="Elafin-like"/>
    <property type="match status" value="1"/>
</dbReference>
<feature type="domain" description="WAP" evidence="1">
    <location>
        <begin position="58"/>
        <end position="111"/>
    </location>
</feature>
<evidence type="ECO:0000259" key="1">
    <source>
        <dbReference type="PROSITE" id="PS51390"/>
    </source>
</evidence>
<reference evidence="2" key="1">
    <citation type="submission" date="2021-02" db="EMBL/GenBank/DDBJ databases">
        <authorList>
            <person name="Nowell W R."/>
        </authorList>
    </citation>
    <scope>NUCLEOTIDE SEQUENCE</scope>
</reference>
<name>A0A814W8R4_9BILA</name>
<dbReference type="InterPro" id="IPR008197">
    <property type="entry name" value="WAP_dom"/>
</dbReference>
<dbReference type="InterPro" id="IPR036645">
    <property type="entry name" value="Elafin-like_sf"/>
</dbReference>
<dbReference type="PROSITE" id="PS51390">
    <property type="entry name" value="WAP"/>
    <property type="match status" value="1"/>
</dbReference>
<proteinExistence type="predicted"/>
<dbReference type="AlphaFoldDB" id="A0A814W8R4"/>
<accession>A0A814W8R4</accession>
<comment type="caution">
    <text evidence="2">The sequence shown here is derived from an EMBL/GenBank/DDBJ whole genome shotgun (WGS) entry which is preliminary data.</text>
</comment>
<dbReference type="GO" id="GO:0005576">
    <property type="term" value="C:extracellular region"/>
    <property type="evidence" value="ECO:0007669"/>
    <property type="project" value="InterPro"/>
</dbReference>
<organism evidence="2">
    <name type="scientific">Adineta steineri</name>
    <dbReference type="NCBI Taxonomy" id="433720"/>
    <lineage>
        <taxon>Eukaryota</taxon>
        <taxon>Metazoa</taxon>
        <taxon>Spiralia</taxon>
        <taxon>Gnathifera</taxon>
        <taxon>Rotifera</taxon>
        <taxon>Eurotatoria</taxon>
        <taxon>Bdelloidea</taxon>
        <taxon>Adinetida</taxon>
        <taxon>Adinetidae</taxon>
        <taxon>Adineta</taxon>
    </lineage>
</organism>
<dbReference type="Pfam" id="PF00095">
    <property type="entry name" value="WAP"/>
    <property type="match status" value="1"/>
</dbReference>
<dbReference type="GO" id="GO:0030414">
    <property type="term" value="F:peptidase inhibitor activity"/>
    <property type="evidence" value="ECO:0007669"/>
    <property type="project" value="InterPro"/>
</dbReference>
<protein>
    <recommendedName>
        <fullName evidence="1">WAP domain-containing protein</fullName>
    </recommendedName>
</protein>
<dbReference type="Gene3D" id="4.10.75.10">
    <property type="entry name" value="Elafin-like"/>
    <property type="match status" value="1"/>
</dbReference>
<sequence>MVAIANAKLICPGYGFVRAQQPCVDQCSPDKDTCGAGKLCCYTPQSPCGNRCLIGKDDAEKKGTCPSSQSEQKDPKWGLCDGHFCDVDSDCSCKKKCCSNKCGSKICISPQ</sequence>
<gene>
    <name evidence="2" type="ORF">IZO911_LOCUS28490</name>
</gene>
<evidence type="ECO:0000313" key="2">
    <source>
        <dbReference type="EMBL" id="CAF1198964.1"/>
    </source>
</evidence>
<dbReference type="Proteomes" id="UP000663860">
    <property type="component" value="Unassembled WGS sequence"/>
</dbReference>
<dbReference type="EMBL" id="CAJNOE010000405">
    <property type="protein sequence ID" value="CAF1198964.1"/>
    <property type="molecule type" value="Genomic_DNA"/>
</dbReference>